<dbReference type="InterPro" id="IPR043472">
    <property type="entry name" value="Macro_dom-like"/>
</dbReference>
<dbReference type="SMART" id="SM00506">
    <property type="entry name" value="A1pp"/>
    <property type="match status" value="1"/>
</dbReference>
<evidence type="ECO:0000313" key="3">
    <source>
        <dbReference type="EMBL" id="KAH3707797.1"/>
    </source>
</evidence>
<reference evidence="3" key="2">
    <citation type="submission" date="2020-11" db="EMBL/GenBank/DDBJ databases">
        <authorList>
            <person name="McCartney M.A."/>
            <person name="Auch B."/>
            <person name="Kono T."/>
            <person name="Mallez S."/>
            <person name="Becker A."/>
            <person name="Gohl D.M."/>
            <person name="Silverstein K.A.T."/>
            <person name="Koren S."/>
            <person name="Bechman K.B."/>
            <person name="Herman A."/>
            <person name="Abrahante J.E."/>
            <person name="Garbe J."/>
        </authorList>
    </citation>
    <scope>NUCLEOTIDE SEQUENCE</scope>
    <source>
        <strain evidence="3">Duluth1</strain>
        <tissue evidence="3">Whole animal</tissue>
    </source>
</reference>
<gene>
    <name evidence="3" type="ORF">DPMN_067213</name>
</gene>
<dbReference type="CDD" id="cd02907">
    <property type="entry name" value="Macro_Af1521_BAL-like"/>
    <property type="match status" value="1"/>
</dbReference>
<feature type="region of interest" description="Disordered" evidence="1">
    <location>
        <begin position="531"/>
        <end position="585"/>
    </location>
</feature>
<dbReference type="AlphaFoldDB" id="A0A9D3YWW8"/>
<dbReference type="InterPro" id="IPR002589">
    <property type="entry name" value="Macro_dom"/>
</dbReference>
<evidence type="ECO:0000313" key="4">
    <source>
        <dbReference type="Proteomes" id="UP000828390"/>
    </source>
</evidence>
<protein>
    <recommendedName>
        <fullName evidence="2">Macro domain-containing protein</fullName>
    </recommendedName>
</protein>
<dbReference type="Gene3D" id="3.30.70.330">
    <property type="match status" value="1"/>
</dbReference>
<dbReference type="Pfam" id="PF23085">
    <property type="entry name" value="RRM_PARP14_3"/>
    <property type="match status" value="1"/>
</dbReference>
<dbReference type="EMBL" id="JAIWYP010000014">
    <property type="protein sequence ID" value="KAH3707797.1"/>
    <property type="molecule type" value="Genomic_DNA"/>
</dbReference>
<dbReference type="Pfam" id="PF01661">
    <property type="entry name" value="Macro"/>
    <property type="match status" value="1"/>
</dbReference>
<evidence type="ECO:0000256" key="1">
    <source>
        <dbReference type="SAM" id="MobiDB-lite"/>
    </source>
</evidence>
<dbReference type="Gene3D" id="3.40.220.10">
    <property type="entry name" value="Leucine Aminopeptidase, subunit E, domain 1"/>
    <property type="match status" value="1"/>
</dbReference>
<feature type="region of interest" description="Disordered" evidence="1">
    <location>
        <begin position="159"/>
        <end position="210"/>
    </location>
</feature>
<dbReference type="Proteomes" id="UP000828390">
    <property type="component" value="Unassembled WGS sequence"/>
</dbReference>
<dbReference type="SUPFAM" id="SSF52949">
    <property type="entry name" value="Macro domain-like"/>
    <property type="match status" value="1"/>
</dbReference>
<dbReference type="PANTHER" id="PTHR11106">
    <property type="entry name" value="GANGLIOSIDE INDUCED DIFFERENTIATION ASSOCIATED PROTEIN 2-RELATED"/>
    <property type="match status" value="1"/>
</dbReference>
<dbReference type="PANTHER" id="PTHR11106:SF111">
    <property type="entry name" value="MACRO DOMAIN-CONTAINING PROTEIN"/>
    <property type="match status" value="1"/>
</dbReference>
<feature type="compositionally biased region" description="Polar residues" evidence="1">
    <location>
        <begin position="159"/>
        <end position="178"/>
    </location>
</feature>
<keyword evidence="4" id="KW-1185">Reference proteome</keyword>
<accession>A0A9D3YWW8</accession>
<dbReference type="PROSITE" id="PS51154">
    <property type="entry name" value="MACRO"/>
    <property type="match status" value="1"/>
</dbReference>
<sequence length="585" mass="64499">MSGIRIRYVPSALSTKDLTIYFSNPANGGGAVKKIYYPLFDESAVVVFEDQMTVETIRVKEDHVINGENIYIKPYGAFPVYTKLSAELDPASASILEADQEFRDELELCEGLEIKRKDGAIKSLTGDWFQLEWVWEKIDGFTRHQSRIQNKIQRTFSRSISSEQALGDQTKSPLLGTTESKRGIEDRPPASAHNDDNGVKMSNPQMYKGGANHSATIRAQMRDGDERDKVSKGQTQTFKLDFQKDGTETSKASVHCQTDHKSNTSHPLKSTTKSLTNSVLNESGENAVVGSEIEIMGKTDTVLSLDFKYGGLKVSVYVGMITMEETDVIVNAAMGPLVNGGGVAWAIASNASPQLQEQCDDYVKKYGSVRTSGVMHTVAGGNLSSNVKHVIHAVGPVWDVLNQDDKCMRQLTMTFLNALKYGNEELRVASISFPLISSGIFGCPVEVCTRSFLYAILLFGSQYPDAGLKEIHLVNNDENNTGLTVASLRDMIQQGSVHLLDKARRIDREFDGIETVVRVAGQKLALDERTTRDDLPSLSDTNRKGHTSVKTKLTTDVSKTVGYEPRPQPPPPNTIMSNKTDKKKK</sequence>
<feature type="compositionally biased region" description="Basic and acidic residues" evidence="1">
    <location>
        <begin position="179"/>
        <end position="198"/>
    </location>
</feature>
<comment type="caution">
    <text evidence="3">The sequence shown here is derived from an EMBL/GenBank/DDBJ whole genome shotgun (WGS) entry which is preliminary data.</text>
</comment>
<feature type="domain" description="Macro" evidence="2">
    <location>
        <begin position="301"/>
        <end position="492"/>
    </location>
</feature>
<dbReference type="InterPro" id="IPR012677">
    <property type="entry name" value="Nucleotide-bd_a/b_plait_sf"/>
</dbReference>
<proteinExistence type="predicted"/>
<evidence type="ECO:0000259" key="2">
    <source>
        <dbReference type="PROSITE" id="PS51154"/>
    </source>
</evidence>
<reference evidence="3" key="1">
    <citation type="journal article" date="2019" name="bioRxiv">
        <title>The Genome of the Zebra Mussel, Dreissena polymorpha: A Resource for Invasive Species Research.</title>
        <authorList>
            <person name="McCartney M.A."/>
            <person name="Auch B."/>
            <person name="Kono T."/>
            <person name="Mallez S."/>
            <person name="Zhang Y."/>
            <person name="Obille A."/>
            <person name="Becker A."/>
            <person name="Abrahante J.E."/>
            <person name="Garbe J."/>
            <person name="Badalamenti J.P."/>
            <person name="Herman A."/>
            <person name="Mangelson H."/>
            <person name="Liachko I."/>
            <person name="Sullivan S."/>
            <person name="Sone E.D."/>
            <person name="Koren S."/>
            <person name="Silverstein K.A.T."/>
            <person name="Beckman K.B."/>
            <person name="Gohl D.M."/>
        </authorList>
    </citation>
    <scope>NUCLEOTIDE SEQUENCE</scope>
    <source>
        <strain evidence="3">Duluth1</strain>
        <tissue evidence="3">Whole animal</tissue>
    </source>
</reference>
<name>A0A9D3YWW8_DREPO</name>
<organism evidence="3 4">
    <name type="scientific">Dreissena polymorpha</name>
    <name type="common">Zebra mussel</name>
    <name type="synonym">Mytilus polymorpha</name>
    <dbReference type="NCBI Taxonomy" id="45954"/>
    <lineage>
        <taxon>Eukaryota</taxon>
        <taxon>Metazoa</taxon>
        <taxon>Spiralia</taxon>
        <taxon>Lophotrochozoa</taxon>
        <taxon>Mollusca</taxon>
        <taxon>Bivalvia</taxon>
        <taxon>Autobranchia</taxon>
        <taxon>Heteroconchia</taxon>
        <taxon>Euheterodonta</taxon>
        <taxon>Imparidentia</taxon>
        <taxon>Neoheterodontei</taxon>
        <taxon>Myida</taxon>
        <taxon>Dreissenoidea</taxon>
        <taxon>Dreissenidae</taxon>
        <taxon>Dreissena</taxon>
    </lineage>
</organism>